<organism evidence="6 7">
    <name type="scientific">Colocasia esculenta</name>
    <name type="common">Wild taro</name>
    <name type="synonym">Arum esculentum</name>
    <dbReference type="NCBI Taxonomy" id="4460"/>
    <lineage>
        <taxon>Eukaryota</taxon>
        <taxon>Viridiplantae</taxon>
        <taxon>Streptophyta</taxon>
        <taxon>Embryophyta</taxon>
        <taxon>Tracheophyta</taxon>
        <taxon>Spermatophyta</taxon>
        <taxon>Magnoliopsida</taxon>
        <taxon>Liliopsida</taxon>
        <taxon>Araceae</taxon>
        <taxon>Aroideae</taxon>
        <taxon>Colocasieae</taxon>
        <taxon>Colocasia</taxon>
    </lineage>
</organism>
<dbReference type="GO" id="GO:0006508">
    <property type="term" value="P:proteolysis"/>
    <property type="evidence" value="ECO:0007669"/>
    <property type="project" value="UniProtKB-KW"/>
</dbReference>
<evidence type="ECO:0000313" key="6">
    <source>
        <dbReference type="EMBL" id="MQL69552.1"/>
    </source>
</evidence>
<gene>
    <name evidence="6" type="ORF">Taro_001836</name>
</gene>
<comment type="caution">
    <text evidence="6">The sequence shown here is derived from an EMBL/GenBank/DDBJ whole genome shotgun (WGS) entry which is preliminary data.</text>
</comment>
<feature type="domain" description="Ubiquitin-like protease family profile" evidence="4">
    <location>
        <begin position="32"/>
        <end position="86"/>
    </location>
</feature>
<accession>A0A843TB62</accession>
<dbReference type="InterPro" id="IPR004252">
    <property type="entry name" value="Probable_transposase_24"/>
</dbReference>
<feature type="domain" description="RNase H type-1" evidence="5">
    <location>
        <begin position="633"/>
        <end position="704"/>
    </location>
</feature>
<dbReference type="InterPro" id="IPR038765">
    <property type="entry name" value="Papain-like_cys_pep_sf"/>
</dbReference>
<evidence type="ECO:0000256" key="1">
    <source>
        <dbReference type="ARBA" id="ARBA00005234"/>
    </source>
</evidence>
<dbReference type="GO" id="GO:0004523">
    <property type="term" value="F:RNA-DNA hybrid ribonuclease activity"/>
    <property type="evidence" value="ECO:0007669"/>
    <property type="project" value="InterPro"/>
</dbReference>
<dbReference type="InterPro" id="IPR002156">
    <property type="entry name" value="RNaseH_domain"/>
</dbReference>
<reference evidence="6" key="1">
    <citation type="submission" date="2017-07" db="EMBL/GenBank/DDBJ databases">
        <title>Taro Niue Genome Assembly and Annotation.</title>
        <authorList>
            <person name="Atibalentja N."/>
            <person name="Keating K."/>
            <person name="Fields C.J."/>
        </authorList>
    </citation>
    <scope>NUCLEOTIDE SEQUENCE</scope>
    <source>
        <strain evidence="6">Niue_2</strain>
        <tissue evidence="6">Leaf</tissue>
    </source>
</reference>
<evidence type="ECO:0000259" key="5">
    <source>
        <dbReference type="Pfam" id="PF13456"/>
    </source>
</evidence>
<dbReference type="PANTHER" id="PTHR33144">
    <property type="entry name" value="OS10G0409366 PROTEIN-RELATED"/>
    <property type="match status" value="1"/>
</dbReference>
<dbReference type="AlphaFoldDB" id="A0A843TB62"/>
<comment type="similarity">
    <text evidence="1">Belongs to the peptidase C48 family.</text>
</comment>
<proteinExistence type="inferred from homology"/>
<dbReference type="GO" id="GO:0008234">
    <property type="term" value="F:cysteine-type peptidase activity"/>
    <property type="evidence" value="ECO:0007669"/>
    <property type="project" value="InterPro"/>
</dbReference>
<protein>
    <submittedName>
        <fullName evidence="6">Uncharacterized protein</fullName>
    </submittedName>
</protein>
<dbReference type="InterPro" id="IPR036397">
    <property type="entry name" value="RNaseH_sf"/>
</dbReference>
<keyword evidence="2" id="KW-0645">Protease</keyword>
<dbReference type="InterPro" id="IPR003653">
    <property type="entry name" value="Peptidase_C48_C"/>
</dbReference>
<dbReference type="GO" id="GO:0003676">
    <property type="term" value="F:nucleic acid binding"/>
    <property type="evidence" value="ECO:0007669"/>
    <property type="project" value="InterPro"/>
</dbReference>
<dbReference type="Gene3D" id="1.10.418.20">
    <property type="match status" value="1"/>
</dbReference>
<dbReference type="SUPFAM" id="SSF54001">
    <property type="entry name" value="Cysteine proteinases"/>
    <property type="match status" value="1"/>
</dbReference>
<dbReference type="SUPFAM" id="SSF53098">
    <property type="entry name" value="Ribonuclease H-like"/>
    <property type="match status" value="1"/>
</dbReference>
<dbReference type="InterPro" id="IPR012337">
    <property type="entry name" value="RNaseH-like_sf"/>
</dbReference>
<dbReference type="OrthoDB" id="1939479at2759"/>
<keyword evidence="7" id="KW-1185">Reference proteome</keyword>
<dbReference type="Pfam" id="PF03004">
    <property type="entry name" value="Transposase_24"/>
    <property type="match status" value="1"/>
</dbReference>
<dbReference type="EMBL" id="NMUH01000040">
    <property type="protein sequence ID" value="MQL69552.1"/>
    <property type="molecule type" value="Genomic_DNA"/>
</dbReference>
<evidence type="ECO:0000259" key="4">
    <source>
        <dbReference type="Pfam" id="PF02902"/>
    </source>
</evidence>
<evidence type="ECO:0000256" key="2">
    <source>
        <dbReference type="ARBA" id="ARBA00022670"/>
    </source>
</evidence>
<evidence type="ECO:0000313" key="7">
    <source>
        <dbReference type="Proteomes" id="UP000652761"/>
    </source>
</evidence>
<evidence type="ECO:0000256" key="3">
    <source>
        <dbReference type="ARBA" id="ARBA00022801"/>
    </source>
</evidence>
<dbReference type="PANTHER" id="PTHR33144:SF45">
    <property type="entry name" value="TRANSPOSASE TNP1_EN_SPM-LIKE DOMAIN-CONTAINING PROTEIN"/>
    <property type="match status" value="1"/>
</dbReference>
<dbReference type="Proteomes" id="UP000652761">
    <property type="component" value="Unassembled WGS sequence"/>
</dbReference>
<dbReference type="Gene3D" id="3.30.420.10">
    <property type="entry name" value="Ribonuclease H-like superfamily/Ribonuclease H"/>
    <property type="match status" value="1"/>
</dbReference>
<dbReference type="Pfam" id="PF02902">
    <property type="entry name" value="Peptidase_C48"/>
    <property type="match status" value="1"/>
</dbReference>
<dbReference type="Pfam" id="PF13456">
    <property type="entry name" value="RVT_3"/>
    <property type="match status" value="1"/>
</dbReference>
<sequence>MFSFCWQSNLKAADVVSLIFIDEGYGLELDGHVKVPQQKNGEECGIFVLYFIHLFMRDALKSECSEGYPDFLTGAWFNREEVDKFDEEVRLFLARNNDNVTSEVELPNMKEEEMEEEQKPVKTASSRKRGYTTCHHVYAMKEGHRICVAWNDIGQPVGPGSASYHTSLVVRKYDISDERKKWVFQDVNNKWRSWKYVNRKLYFKYNGKAKQQSHPNVPRLDVDQWKDAVQQWTTLEWKRSSETNRKNKGKQKWFHCAGTRSVADISKEQRVKGSPDLDRSDLFIKRHTRKDGKPTNEAAKHVIEKLKSLKSAQPLSDDSTPHQVAARNDTYTQVLGPDRPGCVSGVGIGPTPTSMWGNESKEALKSENRLLMQRMTELETSMAEKFAKMESMIRGSQATNDGKCAPSAHVDVHMTSAVEGQAVDEDVKCIIDCGDISKLIGKRVHLVDIDMQHVADGILISTEIEKEVMGRKMGTEYCEVSITYAQRPNTSLFVKDQFRKRLSDALGSHILWLKDYGYGTKKNIIHYSGPLMPPGGNIEDMLKEGLLPFSLAAIMYKVNRCSTRFENKKTRPVDIIRNIKTYIGFALHKKSFKLAPSLVEVDVLHSYGFSYQQLPQQVKMVRWIPPIIGFCMNVDGASKGNSGLCGGGGCIRDRHGKVLATFSSFYSHGDSTTAETRTLCDGLHLANFLGAHITVVYSDSSTLVFSFHRNAQIYSAGGVGPFSPTAEDEETSLGAPCGPQVLPLQLGSIVIPLVVPLAEFALPAGSLVAAPLLPSLQTTNLLPASTDNAKGPGI</sequence>
<name>A0A843TB62_COLES</name>
<keyword evidence="3" id="KW-0378">Hydrolase</keyword>